<reference evidence="5 6" key="1">
    <citation type="submission" date="2021-06" db="EMBL/GenBank/DDBJ databases">
        <title>Nitratireductor porphyridii sp. nov., isolated from a small marine red alga, Porphyridium purpureum in South Korea.</title>
        <authorList>
            <person name="Kim K.H."/>
            <person name="Kristyanto S."/>
            <person name="Jeon C.O."/>
        </authorList>
    </citation>
    <scope>NUCLEOTIDE SEQUENCE [LARGE SCALE GENOMIC DNA]</scope>
    <source>
        <strain evidence="5 6">R6</strain>
    </source>
</reference>
<dbReference type="Proteomes" id="UP000777661">
    <property type="component" value="Unassembled WGS sequence"/>
</dbReference>
<protein>
    <submittedName>
        <fullName evidence="5">Extracellular solute-binding protein</fullName>
    </submittedName>
</protein>
<keyword evidence="3" id="KW-0574">Periplasm</keyword>
<sequence length="408" mass="44747">MKLRERLLGTALGLMVGMSPAMAEEVQLFHDKGFWSPHLQEVAKAAEEATGIKIVETPYANAEQYKAFIQASIASGETPNMFTWWTGATFDELVSSGQIAPLDGLWEEMLTEGGYGASSRELFTVDGTAYGVPLVLARWVVLYNKPLYEKLGLSEPTTWDELMANADAIKAAGETPFLATVHEGWRGFIWFQELLLRLHPEAYNGLNDGSVAYDSPEVRDVFKTWVDMYAKGYFSDPRSTEEFNDFARGAGAMYLIGEWAYGLVIDAGVPADDIGVFILPNATDAPNAVIVEGAPLVVSVDGAEDEATMKALRFWVSAEGANAWGAASGNYIGNDKAEAPNRIVAEVNADIAATSAKAYLRWWEAVPAELQGELVAEMNRFMLDPTMETAEQVMETMQTLNAAYWDEQ</sequence>
<keyword evidence="4" id="KW-0732">Signal</keyword>
<gene>
    <name evidence="5" type="ORF">KVG22_15005</name>
</gene>
<evidence type="ECO:0000256" key="4">
    <source>
        <dbReference type="SAM" id="SignalP"/>
    </source>
</evidence>
<proteinExistence type="inferred from homology"/>
<evidence type="ECO:0000313" key="5">
    <source>
        <dbReference type="EMBL" id="MBY8917912.1"/>
    </source>
</evidence>
<evidence type="ECO:0000313" key="6">
    <source>
        <dbReference type="Proteomes" id="UP000777661"/>
    </source>
</evidence>
<name>A0ABS7RAE5_9HYPH</name>
<dbReference type="EMBL" id="JAHSQO010000004">
    <property type="protein sequence ID" value="MBY8917912.1"/>
    <property type="molecule type" value="Genomic_DNA"/>
</dbReference>
<evidence type="ECO:0000256" key="1">
    <source>
        <dbReference type="ARBA" id="ARBA00004418"/>
    </source>
</evidence>
<comment type="similarity">
    <text evidence="2">Belongs to the bacterial solute-binding protein 1 family.</text>
</comment>
<dbReference type="PANTHER" id="PTHR43649:SF14">
    <property type="entry name" value="BLR3389 PROTEIN"/>
    <property type="match status" value="1"/>
</dbReference>
<feature type="signal peptide" evidence="4">
    <location>
        <begin position="1"/>
        <end position="23"/>
    </location>
</feature>
<dbReference type="Pfam" id="PF01547">
    <property type="entry name" value="SBP_bac_1"/>
    <property type="match status" value="1"/>
</dbReference>
<dbReference type="SUPFAM" id="SSF53850">
    <property type="entry name" value="Periplasmic binding protein-like II"/>
    <property type="match status" value="1"/>
</dbReference>
<dbReference type="Gene3D" id="3.40.190.10">
    <property type="entry name" value="Periplasmic binding protein-like II"/>
    <property type="match status" value="2"/>
</dbReference>
<comment type="caution">
    <text evidence="5">The sequence shown here is derived from an EMBL/GenBank/DDBJ whole genome shotgun (WGS) entry which is preliminary data.</text>
</comment>
<dbReference type="PANTHER" id="PTHR43649">
    <property type="entry name" value="ARABINOSE-BINDING PROTEIN-RELATED"/>
    <property type="match status" value="1"/>
</dbReference>
<comment type="subcellular location">
    <subcellularLocation>
        <location evidence="1">Periplasm</location>
    </subcellularLocation>
</comment>
<organism evidence="5 6">
    <name type="scientific">Nitratireductor rhodophyticola</name>
    <dbReference type="NCBI Taxonomy" id="2854036"/>
    <lineage>
        <taxon>Bacteria</taxon>
        <taxon>Pseudomonadati</taxon>
        <taxon>Pseudomonadota</taxon>
        <taxon>Alphaproteobacteria</taxon>
        <taxon>Hyphomicrobiales</taxon>
        <taxon>Phyllobacteriaceae</taxon>
        <taxon>Nitratireductor</taxon>
    </lineage>
</organism>
<evidence type="ECO:0000256" key="2">
    <source>
        <dbReference type="ARBA" id="ARBA00008520"/>
    </source>
</evidence>
<keyword evidence="6" id="KW-1185">Reference proteome</keyword>
<dbReference type="InterPro" id="IPR006059">
    <property type="entry name" value="SBP"/>
</dbReference>
<evidence type="ECO:0000256" key="3">
    <source>
        <dbReference type="ARBA" id="ARBA00022764"/>
    </source>
</evidence>
<dbReference type="InterPro" id="IPR050490">
    <property type="entry name" value="Bact_solute-bd_prot1"/>
</dbReference>
<dbReference type="RefSeq" id="WP_223006317.1">
    <property type="nucleotide sequence ID" value="NZ_JAHSQO010000004.1"/>
</dbReference>
<accession>A0ABS7RAE5</accession>
<feature type="chain" id="PRO_5046898793" evidence="4">
    <location>
        <begin position="24"/>
        <end position="408"/>
    </location>
</feature>